<keyword evidence="3" id="KW-1185">Reference proteome</keyword>
<dbReference type="RefSeq" id="WP_342949755.1">
    <property type="nucleotide sequence ID" value="NZ_JAYMRV010000013.1"/>
</dbReference>
<comment type="caution">
    <text evidence="2">The sequence shown here is derived from an EMBL/GenBank/DDBJ whole genome shotgun (WGS) entry which is preliminary data.</text>
</comment>
<proteinExistence type="predicted"/>
<evidence type="ECO:0000313" key="3">
    <source>
        <dbReference type="Proteomes" id="UP001489897"/>
    </source>
</evidence>
<feature type="region of interest" description="Disordered" evidence="1">
    <location>
        <begin position="1"/>
        <end position="64"/>
    </location>
</feature>
<feature type="compositionally biased region" description="Polar residues" evidence="1">
    <location>
        <begin position="44"/>
        <end position="64"/>
    </location>
</feature>
<reference evidence="2 3" key="1">
    <citation type="submission" date="2024-01" db="EMBL/GenBank/DDBJ databases">
        <title>The diversity of rhizobia nodulating Mimosa spp. in eleven states of Brazil covering several biomes is determined by host plant, location, and edaphic factors.</title>
        <authorList>
            <person name="Rouws L."/>
            <person name="Barauna A."/>
            <person name="Beukes C."/>
            <person name="De Faria S.M."/>
            <person name="Gross E."/>
            <person name="Dos Reis Junior F.B."/>
            <person name="Simon M."/>
            <person name="Maluk M."/>
            <person name="Odee D.W."/>
            <person name="Kenicer G."/>
            <person name="Young J.P.W."/>
            <person name="Reis V.M."/>
            <person name="Zilli J."/>
            <person name="James E.K."/>
        </authorList>
    </citation>
    <scope>NUCLEOTIDE SEQUENCE [LARGE SCALE GENOMIC DNA]</scope>
    <source>
        <strain evidence="2 3">JPY167</strain>
    </source>
</reference>
<feature type="compositionally biased region" description="Basic and acidic residues" evidence="1">
    <location>
        <begin position="26"/>
        <end position="42"/>
    </location>
</feature>
<protein>
    <submittedName>
        <fullName evidence="2">Uncharacterized protein</fullName>
    </submittedName>
</protein>
<gene>
    <name evidence="2" type="ORF">VSR73_33490</name>
</gene>
<evidence type="ECO:0000313" key="2">
    <source>
        <dbReference type="EMBL" id="MEM5425953.1"/>
    </source>
</evidence>
<dbReference type="Proteomes" id="UP001489897">
    <property type="component" value="Unassembled WGS sequence"/>
</dbReference>
<organism evidence="2 3">
    <name type="scientific">Paraburkholderia ferrariae</name>
    <dbReference type="NCBI Taxonomy" id="386056"/>
    <lineage>
        <taxon>Bacteria</taxon>
        <taxon>Pseudomonadati</taxon>
        <taxon>Pseudomonadota</taxon>
        <taxon>Betaproteobacteria</taxon>
        <taxon>Burkholderiales</taxon>
        <taxon>Burkholderiaceae</taxon>
        <taxon>Paraburkholderia</taxon>
    </lineage>
</organism>
<accession>A0ABU9S0U4</accession>
<evidence type="ECO:0000256" key="1">
    <source>
        <dbReference type="SAM" id="MobiDB-lite"/>
    </source>
</evidence>
<dbReference type="EMBL" id="JAYMRV010000013">
    <property type="protein sequence ID" value="MEM5425953.1"/>
    <property type="molecule type" value="Genomic_DNA"/>
</dbReference>
<name>A0ABU9S0U4_9BURK</name>
<sequence>MKDESGTRPAQSPEAGRRNTAPPARTRQEKRDESEKSKHETSENELPSTQEKNPIPPGTTQKTS</sequence>